<proteinExistence type="predicted"/>
<reference evidence="1 2" key="1">
    <citation type="submission" date="2024-02" db="EMBL/GenBank/DDBJ databases">
        <authorList>
            <person name="Chen Y."/>
            <person name="Shah S."/>
            <person name="Dougan E. K."/>
            <person name="Thang M."/>
            <person name="Chan C."/>
        </authorList>
    </citation>
    <scope>NUCLEOTIDE SEQUENCE [LARGE SCALE GENOMIC DNA]</scope>
</reference>
<keyword evidence="2" id="KW-1185">Reference proteome</keyword>
<evidence type="ECO:0000313" key="2">
    <source>
        <dbReference type="Proteomes" id="UP001642484"/>
    </source>
</evidence>
<accession>A0ABP0PET3</accession>
<sequence length="178" mass="21138">MKTAMRFEIMLAERRKLESCRDQNDEELLASIISRYNSYRAVSAVKKWQINSDMQSAIFAIIRGLTAETRALVRQHLDFNKYDESYNEGLLRAKRHQLNETPRGMPAAWADRLTVTEQAQLLHFKRYNQWWHLNYKKVKKTMRARLRWTEEVWNRSVDQACLASWAVDECRKNPKAST</sequence>
<comment type="caution">
    <text evidence="1">The sequence shown here is derived from an EMBL/GenBank/DDBJ whole genome shotgun (WGS) entry which is preliminary data.</text>
</comment>
<dbReference type="EMBL" id="CAXAMN010022901">
    <property type="protein sequence ID" value="CAK9073564.1"/>
    <property type="molecule type" value="Genomic_DNA"/>
</dbReference>
<protein>
    <submittedName>
        <fullName evidence="1">Uncharacterized protein</fullName>
    </submittedName>
</protein>
<name>A0ABP0PET3_9DINO</name>
<dbReference type="Proteomes" id="UP001642484">
    <property type="component" value="Unassembled WGS sequence"/>
</dbReference>
<evidence type="ECO:0000313" key="1">
    <source>
        <dbReference type="EMBL" id="CAK9073564.1"/>
    </source>
</evidence>
<gene>
    <name evidence="1" type="ORF">CCMP2556_LOCUS36230</name>
</gene>
<organism evidence="1 2">
    <name type="scientific">Durusdinium trenchii</name>
    <dbReference type="NCBI Taxonomy" id="1381693"/>
    <lineage>
        <taxon>Eukaryota</taxon>
        <taxon>Sar</taxon>
        <taxon>Alveolata</taxon>
        <taxon>Dinophyceae</taxon>
        <taxon>Suessiales</taxon>
        <taxon>Symbiodiniaceae</taxon>
        <taxon>Durusdinium</taxon>
    </lineage>
</organism>